<sequence>MLLWQRDLGRPGTVLRPGGGEYAVHNDVHMRIWLGGTAFDYRTAAAAVDNIVRDWRRKRWCTIEFILDTIDGRLPENRLPNERLFLGP</sequence>
<accession>A0ABU1XHR4</accession>
<comment type="caution">
    <text evidence="1">The sequence shown here is derived from an EMBL/GenBank/DDBJ whole genome shotgun (WGS) entry which is preliminary data.</text>
</comment>
<keyword evidence="2" id="KW-1185">Reference proteome</keyword>
<reference evidence="1 2" key="1">
    <citation type="submission" date="2023-07" db="EMBL/GenBank/DDBJ databases">
        <title>Sorghum-associated microbial communities from plants grown in Nebraska, USA.</title>
        <authorList>
            <person name="Schachtman D."/>
        </authorList>
    </citation>
    <scope>NUCLEOTIDE SEQUENCE [LARGE SCALE GENOMIC DNA]</scope>
    <source>
        <strain evidence="1 2">4272</strain>
    </source>
</reference>
<dbReference type="Proteomes" id="UP001251217">
    <property type="component" value="Unassembled WGS sequence"/>
</dbReference>
<gene>
    <name evidence="1" type="ORF">J2W56_003820</name>
</gene>
<evidence type="ECO:0000313" key="1">
    <source>
        <dbReference type="EMBL" id="MDR7170069.1"/>
    </source>
</evidence>
<dbReference type="EMBL" id="JAVDWW010000006">
    <property type="protein sequence ID" value="MDR7170069.1"/>
    <property type="molecule type" value="Genomic_DNA"/>
</dbReference>
<dbReference type="RefSeq" id="WP_310403714.1">
    <property type="nucleotide sequence ID" value="NZ_JAVDWW010000006.1"/>
</dbReference>
<evidence type="ECO:0000313" key="2">
    <source>
        <dbReference type="Proteomes" id="UP001251217"/>
    </source>
</evidence>
<name>A0ABU1XHR4_9NOCA</name>
<organism evidence="1 2">
    <name type="scientific">Nocardia kruczakiae</name>
    <dbReference type="NCBI Taxonomy" id="261477"/>
    <lineage>
        <taxon>Bacteria</taxon>
        <taxon>Bacillati</taxon>
        <taxon>Actinomycetota</taxon>
        <taxon>Actinomycetes</taxon>
        <taxon>Mycobacteriales</taxon>
        <taxon>Nocardiaceae</taxon>
        <taxon>Nocardia</taxon>
    </lineage>
</organism>
<protein>
    <submittedName>
        <fullName evidence="1">Uncharacterized protein</fullName>
    </submittedName>
</protein>
<proteinExistence type="predicted"/>